<keyword evidence="1" id="KW-0677">Repeat</keyword>
<evidence type="ECO:0000313" key="4">
    <source>
        <dbReference type="EMBL" id="CAF4314731.1"/>
    </source>
</evidence>
<dbReference type="Gene3D" id="1.25.40.20">
    <property type="entry name" value="Ankyrin repeat-containing domain"/>
    <property type="match status" value="1"/>
</dbReference>
<evidence type="ECO:0000313" key="5">
    <source>
        <dbReference type="Proteomes" id="UP000663844"/>
    </source>
</evidence>
<feature type="non-terminal residue" evidence="4">
    <location>
        <position position="257"/>
    </location>
</feature>
<dbReference type="SMART" id="SM00248">
    <property type="entry name" value="ANK"/>
    <property type="match status" value="3"/>
</dbReference>
<reference evidence="4" key="1">
    <citation type="submission" date="2021-02" db="EMBL/GenBank/DDBJ databases">
        <authorList>
            <person name="Nowell W R."/>
        </authorList>
    </citation>
    <scope>NUCLEOTIDE SEQUENCE</scope>
</reference>
<dbReference type="Pfam" id="PF12796">
    <property type="entry name" value="Ank_2"/>
    <property type="match status" value="1"/>
</dbReference>
<dbReference type="Gene3D" id="3.30.70.2850">
    <property type="match status" value="1"/>
</dbReference>
<dbReference type="AlphaFoldDB" id="A0A820IQ70"/>
<dbReference type="Proteomes" id="UP000663844">
    <property type="component" value="Unassembled WGS sequence"/>
</dbReference>
<feature type="compositionally biased region" description="Basic and acidic residues" evidence="3">
    <location>
        <begin position="205"/>
        <end position="219"/>
    </location>
</feature>
<evidence type="ECO:0000256" key="1">
    <source>
        <dbReference type="ARBA" id="ARBA00022737"/>
    </source>
</evidence>
<evidence type="ECO:0000256" key="3">
    <source>
        <dbReference type="SAM" id="MobiDB-lite"/>
    </source>
</evidence>
<name>A0A820IQ70_9BILA</name>
<protein>
    <submittedName>
        <fullName evidence="4">Uncharacterized protein</fullName>
    </submittedName>
</protein>
<evidence type="ECO:0000256" key="2">
    <source>
        <dbReference type="ARBA" id="ARBA00023043"/>
    </source>
</evidence>
<keyword evidence="2" id="KW-0040">ANK repeat</keyword>
<feature type="compositionally biased region" description="Acidic residues" evidence="3">
    <location>
        <begin position="171"/>
        <end position="204"/>
    </location>
</feature>
<dbReference type="InterPro" id="IPR002110">
    <property type="entry name" value="Ankyrin_rpt"/>
</dbReference>
<feature type="region of interest" description="Disordered" evidence="3">
    <location>
        <begin position="167"/>
        <end position="219"/>
    </location>
</feature>
<dbReference type="EMBL" id="CAJOAZ010017380">
    <property type="protein sequence ID" value="CAF4314731.1"/>
    <property type="molecule type" value="Genomic_DNA"/>
</dbReference>
<gene>
    <name evidence="4" type="ORF">OXD698_LOCUS46835</name>
</gene>
<organism evidence="4 5">
    <name type="scientific">Adineta steineri</name>
    <dbReference type="NCBI Taxonomy" id="433720"/>
    <lineage>
        <taxon>Eukaryota</taxon>
        <taxon>Metazoa</taxon>
        <taxon>Spiralia</taxon>
        <taxon>Gnathifera</taxon>
        <taxon>Rotifera</taxon>
        <taxon>Eurotatoria</taxon>
        <taxon>Bdelloidea</taxon>
        <taxon>Adinetida</taxon>
        <taxon>Adinetidae</taxon>
        <taxon>Adineta</taxon>
    </lineage>
</organism>
<dbReference type="PANTHER" id="PTHR24198">
    <property type="entry name" value="ANKYRIN REPEAT AND PROTEIN KINASE DOMAIN-CONTAINING PROTEIN"/>
    <property type="match status" value="1"/>
</dbReference>
<dbReference type="InterPro" id="IPR036770">
    <property type="entry name" value="Ankyrin_rpt-contain_sf"/>
</dbReference>
<proteinExistence type="predicted"/>
<sequence>MKDLLRENYFKICEILYDHNCDPNKMNNKSQSPLMIALQMGNFILVDYLVDKAKVNINSDISHDGKTLLHYFAQKCEKYNLIQILLKLPITDEIKTMGQIFDNSGRTPLHYCASKFNRFCEKHKKSKGTEQLKKKYESITQMIVYCLEAANCDPNCEIKSADEIKIANKEETDDDDNDDDEVEEEEEQANSSSEDDDEEEEENEENSKDDSPIDTEKSDLKLKETSIFSLLRTVPFIDNTTTHPLEIFLKKSKNLNV</sequence>
<comment type="caution">
    <text evidence="4">The sequence shown here is derived from an EMBL/GenBank/DDBJ whole genome shotgun (WGS) entry which is preliminary data.</text>
</comment>
<dbReference type="SUPFAM" id="SSF48403">
    <property type="entry name" value="Ankyrin repeat"/>
    <property type="match status" value="1"/>
</dbReference>
<dbReference type="PANTHER" id="PTHR24198:SF165">
    <property type="entry name" value="ANKYRIN REPEAT-CONTAINING PROTEIN-RELATED"/>
    <property type="match status" value="1"/>
</dbReference>
<accession>A0A820IQ70</accession>